<evidence type="ECO:0000313" key="2">
    <source>
        <dbReference type="EMBL" id="KKN98600.1"/>
    </source>
</evidence>
<comment type="caution">
    <text evidence="2">The sequence shown here is derived from an EMBL/GenBank/DDBJ whole genome shotgun (WGS) entry which is preliminary data.</text>
</comment>
<dbReference type="EMBL" id="LAZR01000051">
    <property type="protein sequence ID" value="KKN98600.1"/>
    <property type="molecule type" value="Genomic_DNA"/>
</dbReference>
<accession>A0A0F9V052</accession>
<feature type="compositionally biased region" description="Basic residues" evidence="1">
    <location>
        <begin position="214"/>
        <end position="259"/>
    </location>
</feature>
<reference evidence="2" key="1">
    <citation type="journal article" date="2015" name="Nature">
        <title>Complex archaea that bridge the gap between prokaryotes and eukaryotes.</title>
        <authorList>
            <person name="Spang A."/>
            <person name="Saw J.H."/>
            <person name="Jorgensen S.L."/>
            <person name="Zaremba-Niedzwiedzka K."/>
            <person name="Martijn J."/>
            <person name="Lind A.E."/>
            <person name="van Eijk R."/>
            <person name="Schleper C."/>
            <person name="Guy L."/>
            <person name="Ettema T.J."/>
        </authorList>
    </citation>
    <scope>NUCLEOTIDE SEQUENCE</scope>
</reference>
<gene>
    <name evidence="2" type="ORF">LCGC14_0147120</name>
</gene>
<protein>
    <submittedName>
        <fullName evidence="2">Uncharacterized protein</fullName>
    </submittedName>
</protein>
<evidence type="ECO:0000256" key="1">
    <source>
        <dbReference type="SAM" id="MobiDB-lite"/>
    </source>
</evidence>
<feature type="region of interest" description="Disordered" evidence="1">
    <location>
        <begin position="207"/>
        <end position="259"/>
    </location>
</feature>
<name>A0A0F9V052_9ZZZZ</name>
<organism evidence="2">
    <name type="scientific">marine sediment metagenome</name>
    <dbReference type="NCBI Taxonomy" id="412755"/>
    <lineage>
        <taxon>unclassified sequences</taxon>
        <taxon>metagenomes</taxon>
        <taxon>ecological metagenomes</taxon>
    </lineage>
</organism>
<proteinExistence type="predicted"/>
<sequence length="259" mass="28770">MSTDIKNQLEAAGFEKSEVTEFVKERSVWIRNNGHKNASWLVENLKRYLINLGRFKAPVEFITYSDFLDIEQGVQVFRDFRGHGLRCTIFLPPMPHMGIDVEVQARIPDDRAHIEFNNNVDRDWHAETKMLVIAGILEVAIGASKASEDLSKGKPIDTSRRMIDILMPGRSLLPEEASGEVELVQVAGLTVSTDKTTGKVVSVKETKTVETKKKAPAKKAAKKTAKKPVAKAKTSTKKTKKKPTTNKKAAPKKTMAKAS</sequence>
<dbReference type="AlphaFoldDB" id="A0A0F9V052"/>